<evidence type="ECO:0000256" key="7">
    <source>
        <dbReference type="PIRSR" id="PIRSR000137-2"/>
    </source>
</evidence>
<name>A0A4T0M5L3_9BASI</name>
<dbReference type="PANTHER" id="PTHR11552">
    <property type="entry name" value="GLUCOSE-METHANOL-CHOLINE GMC OXIDOREDUCTASE"/>
    <property type="match status" value="1"/>
</dbReference>
<feature type="binding site" evidence="7">
    <location>
        <position position="227"/>
    </location>
    <ligand>
        <name>FAD</name>
        <dbReference type="ChEBI" id="CHEBI:57692"/>
    </ligand>
</feature>
<protein>
    <submittedName>
        <fullName evidence="10">Alcohol oxidase</fullName>
    </submittedName>
</protein>
<dbReference type="Proteomes" id="UP000310708">
    <property type="component" value="Unassembled WGS sequence"/>
</dbReference>
<dbReference type="InterPro" id="IPR012132">
    <property type="entry name" value="GMC_OxRdtase"/>
</dbReference>
<evidence type="ECO:0000313" key="10">
    <source>
        <dbReference type="EMBL" id="TIC68193.1"/>
    </source>
</evidence>
<keyword evidence="4 7" id="KW-0274">FAD</keyword>
<evidence type="ECO:0000256" key="3">
    <source>
        <dbReference type="ARBA" id="ARBA00022630"/>
    </source>
</evidence>
<evidence type="ECO:0000256" key="6">
    <source>
        <dbReference type="PIRSR" id="PIRSR000137-1"/>
    </source>
</evidence>
<comment type="caution">
    <text evidence="10">The sequence shown here is derived from an EMBL/GenBank/DDBJ whole genome shotgun (WGS) entry which is preliminary data.</text>
</comment>
<feature type="domain" description="Glucose-methanol-choline oxidoreductase N-terminal" evidence="9">
    <location>
        <begin position="266"/>
        <end position="280"/>
    </location>
</feature>
<dbReference type="Gene3D" id="3.50.50.60">
    <property type="entry name" value="FAD/NAD(P)-binding domain"/>
    <property type="match status" value="1"/>
</dbReference>
<evidence type="ECO:0000259" key="9">
    <source>
        <dbReference type="PROSITE" id="PS00624"/>
    </source>
</evidence>
<dbReference type="Pfam" id="PF00732">
    <property type="entry name" value="GMC_oxred_N"/>
    <property type="match status" value="1"/>
</dbReference>
<organism evidence="10 11">
    <name type="scientific">Wallemia mellicola</name>
    <dbReference type="NCBI Taxonomy" id="1708541"/>
    <lineage>
        <taxon>Eukaryota</taxon>
        <taxon>Fungi</taxon>
        <taxon>Dikarya</taxon>
        <taxon>Basidiomycota</taxon>
        <taxon>Wallemiomycotina</taxon>
        <taxon>Wallemiomycetes</taxon>
        <taxon>Wallemiales</taxon>
        <taxon>Wallemiaceae</taxon>
        <taxon>Wallemia</taxon>
    </lineage>
</organism>
<dbReference type="GO" id="GO:0016614">
    <property type="term" value="F:oxidoreductase activity, acting on CH-OH group of donors"/>
    <property type="evidence" value="ECO:0007669"/>
    <property type="project" value="InterPro"/>
</dbReference>
<evidence type="ECO:0000256" key="8">
    <source>
        <dbReference type="SAM" id="Coils"/>
    </source>
</evidence>
<feature type="coiled-coil region" evidence="8">
    <location>
        <begin position="360"/>
        <end position="387"/>
    </location>
</feature>
<dbReference type="Pfam" id="PF05199">
    <property type="entry name" value="GMC_oxred_C"/>
    <property type="match status" value="1"/>
</dbReference>
<keyword evidence="5" id="KW-0560">Oxidoreductase</keyword>
<evidence type="ECO:0000256" key="1">
    <source>
        <dbReference type="ARBA" id="ARBA00001974"/>
    </source>
</evidence>
<dbReference type="InterPro" id="IPR000172">
    <property type="entry name" value="GMC_OxRdtase_N"/>
</dbReference>
<dbReference type="SUPFAM" id="SSF54373">
    <property type="entry name" value="FAD-linked reductases, C-terminal domain"/>
    <property type="match status" value="1"/>
</dbReference>
<evidence type="ECO:0000256" key="2">
    <source>
        <dbReference type="ARBA" id="ARBA00010790"/>
    </source>
</evidence>
<dbReference type="Gene3D" id="3.30.560.10">
    <property type="entry name" value="Glucose Oxidase, domain 3"/>
    <property type="match status" value="1"/>
</dbReference>
<dbReference type="EMBL" id="SPRX01000008">
    <property type="protein sequence ID" value="TIC68193.1"/>
    <property type="molecule type" value="Genomic_DNA"/>
</dbReference>
<dbReference type="Pfam" id="PF13450">
    <property type="entry name" value="NAD_binding_8"/>
    <property type="match status" value="1"/>
</dbReference>
<evidence type="ECO:0000256" key="4">
    <source>
        <dbReference type="ARBA" id="ARBA00022827"/>
    </source>
</evidence>
<comment type="cofactor">
    <cofactor evidence="1 7">
        <name>FAD</name>
        <dbReference type="ChEBI" id="CHEBI:57692"/>
    </cofactor>
</comment>
<dbReference type="PANTHER" id="PTHR11552:SF201">
    <property type="entry name" value="GLUCOSE-METHANOL-CHOLINE OXIDOREDUCTASE N-TERMINAL DOMAIN-CONTAINING PROTEIN"/>
    <property type="match status" value="1"/>
</dbReference>
<sequence>MEYDYVVIGGGTSGLVLSSRLAERGEKVLVIEAGIDPKNDENITSASNFVTNVGGSYDYGFSVTDTSVPMPRGKFTDLLRHVNNSRANRLWNRPSKYEIELWHKLGIEGWSFENVWEYMKKAETYIPPSQTQMKSFGMQAPDNKHYGSSGPITLSYQRYISPTDRRWLETIKNIGLPINENPHDGENLGANISPITADPNKHRRTYGCTYLDALPTASLDILTQTIVNRIETVTEDGQIRATAVEYCSGGVTKSVKIRKEVVLTAGTINTPQILELSGIGDTNILASHGIKEVLNIPTVGEYRGHYYPTLCYQLNDTVKNMDVLRQDEQIRREEAEKFRKGDPSLYHQAASCVLYLKPAQILTKEELDRLESLLREANSNEERVLAQYFLDERIPQVEIDMVGFFADLNSVPEDGKKYVTFMVGLQHPFSKGSIHVSSSDVNDKPNITSNYNKHPIDRLLLSAAIRFIREKIVTGNPLADIISKEVSPGRGIPVEEFIENAPACDYHPSSSAKMGNNIDDSVVNSELKVHKTRNIRVSDASIIPLGLSSHIQSIVYAIAEKAVDLL</sequence>
<dbReference type="InterPro" id="IPR036188">
    <property type="entry name" value="FAD/NAD-bd_sf"/>
</dbReference>
<evidence type="ECO:0000313" key="11">
    <source>
        <dbReference type="Proteomes" id="UP000310708"/>
    </source>
</evidence>
<dbReference type="PROSITE" id="PS00624">
    <property type="entry name" value="GMC_OXRED_2"/>
    <property type="match status" value="1"/>
</dbReference>
<keyword evidence="3" id="KW-0285">Flavoprotein</keyword>
<accession>A0A4T0M5L3</accession>
<dbReference type="InterPro" id="IPR007867">
    <property type="entry name" value="GMC_OxRtase_C"/>
</dbReference>
<feature type="active site" description="Proton donor" evidence="6">
    <location>
        <position position="507"/>
    </location>
</feature>
<feature type="binding site" evidence="7">
    <location>
        <begin position="12"/>
        <end position="13"/>
    </location>
    <ligand>
        <name>FAD</name>
        <dbReference type="ChEBI" id="CHEBI:57692"/>
    </ligand>
</feature>
<dbReference type="SUPFAM" id="SSF51905">
    <property type="entry name" value="FAD/NAD(P)-binding domain"/>
    <property type="match status" value="1"/>
</dbReference>
<evidence type="ECO:0000256" key="5">
    <source>
        <dbReference type="ARBA" id="ARBA00023002"/>
    </source>
</evidence>
<reference evidence="10 11" key="1">
    <citation type="submission" date="2019-03" db="EMBL/GenBank/DDBJ databases">
        <title>Sequencing 25 genomes of Wallemia mellicola.</title>
        <authorList>
            <person name="Gostincar C."/>
        </authorList>
    </citation>
    <scope>NUCLEOTIDE SEQUENCE [LARGE SCALE GENOMIC DNA]</scope>
    <source>
        <strain evidence="10 11">EXF-757</strain>
    </source>
</reference>
<comment type="similarity">
    <text evidence="2">Belongs to the GMC oxidoreductase family.</text>
</comment>
<keyword evidence="8" id="KW-0175">Coiled coil</keyword>
<gene>
    <name evidence="10" type="ORF">E3Q01_01002</name>
</gene>
<proteinExistence type="inferred from homology"/>
<dbReference type="GO" id="GO:0050660">
    <property type="term" value="F:flavin adenine dinucleotide binding"/>
    <property type="evidence" value="ECO:0007669"/>
    <property type="project" value="InterPro"/>
</dbReference>
<dbReference type="PIRSF" id="PIRSF000137">
    <property type="entry name" value="Alcohol_oxidase"/>
    <property type="match status" value="1"/>
</dbReference>
<dbReference type="AlphaFoldDB" id="A0A4T0M5L3"/>
<feature type="active site" description="Proton acceptor" evidence="6">
    <location>
        <position position="550"/>
    </location>
</feature>